<accession>A0A428R302</accession>
<comment type="caution">
    <text evidence="2">The sequence shown here is derived from an EMBL/GenBank/DDBJ whole genome shotgun (WGS) entry which is preliminary data.</text>
</comment>
<dbReference type="Proteomes" id="UP000288168">
    <property type="component" value="Unassembled WGS sequence"/>
</dbReference>
<feature type="compositionally biased region" description="Basic and acidic residues" evidence="1">
    <location>
        <begin position="293"/>
        <end position="302"/>
    </location>
</feature>
<feature type="compositionally biased region" description="Acidic residues" evidence="1">
    <location>
        <begin position="95"/>
        <end position="108"/>
    </location>
</feature>
<keyword evidence="3" id="KW-1185">Reference proteome</keyword>
<gene>
    <name evidence="2" type="ORF">CEP54_001104</name>
</gene>
<feature type="region of interest" description="Disordered" evidence="1">
    <location>
        <begin position="79"/>
        <end position="172"/>
    </location>
</feature>
<feature type="region of interest" description="Disordered" evidence="1">
    <location>
        <begin position="318"/>
        <end position="350"/>
    </location>
</feature>
<evidence type="ECO:0000256" key="1">
    <source>
        <dbReference type="SAM" id="MobiDB-lite"/>
    </source>
</evidence>
<dbReference type="OrthoDB" id="5096014at2759"/>
<dbReference type="AlphaFoldDB" id="A0A428R302"/>
<sequence length="382" mass="43036">MWIPFELTSSPGNIDIQRQKATVINMNSHLRGSQPGPASMAMQQAFREAVITEIIHEEILIEQRHELAALATLLLAKAQEEEDASSNSYETSYEYYEEDEEEEEEDPSSVEQPQPQPQPTGRKRPLPRVEMQNPVPQKRQRVNPTPAAAQPQPPPPQEIKRPETPPEAKNWMPTPMGSADNSHRHPVLQAALRKSPIGYARPVAQTFLEEMDCDKLGALDVAKAVFDMGIRWSRMATDDEFNIVFYVTLANPSDAVRYNIGTPSEKHKIFWGRVQRITHRDMPPDPFLTPAKGAEKKTEVKPQPRVRMTTTTVPAPVREKVEPRPAARRVAAPAPAPARKKPRGNLKASLIKEVDEKTKIPLNERVRKWLDEVISMDSSPAD</sequence>
<protein>
    <submittedName>
        <fullName evidence="2">Uncharacterized protein</fullName>
    </submittedName>
</protein>
<dbReference type="EMBL" id="NKCI01000005">
    <property type="protein sequence ID" value="RSL71912.1"/>
    <property type="molecule type" value="Genomic_DNA"/>
</dbReference>
<evidence type="ECO:0000313" key="2">
    <source>
        <dbReference type="EMBL" id="RSL71912.1"/>
    </source>
</evidence>
<name>A0A428R302_9HYPO</name>
<evidence type="ECO:0000313" key="3">
    <source>
        <dbReference type="Proteomes" id="UP000288168"/>
    </source>
</evidence>
<feature type="region of interest" description="Disordered" evidence="1">
    <location>
        <begin position="281"/>
        <end position="304"/>
    </location>
</feature>
<organism evidence="2 3">
    <name type="scientific">Fusarium duplospermum</name>
    <dbReference type="NCBI Taxonomy" id="1325734"/>
    <lineage>
        <taxon>Eukaryota</taxon>
        <taxon>Fungi</taxon>
        <taxon>Dikarya</taxon>
        <taxon>Ascomycota</taxon>
        <taxon>Pezizomycotina</taxon>
        <taxon>Sordariomycetes</taxon>
        <taxon>Hypocreomycetidae</taxon>
        <taxon>Hypocreales</taxon>
        <taxon>Nectriaceae</taxon>
        <taxon>Fusarium</taxon>
        <taxon>Fusarium solani species complex</taxon>
    </lineage>
</organism>
<reference evidence="2 3" key="1">
    <citation type="submission" date="2017-06" db="EMBL/GenBank/DDBJ databases">
        <title>Comparative genomic analysis of Ambrosia Fusariam Clade fungi.</title>
        <authorList>
            <person name="Stajich J.E."/>
            <person name="Carrillo J."/>
            <person name="Kijimoto T."/>
            <person name="Eskalen A."/>
            <person name="O'Donnell K."/>
            <person name="Kasson M."/>
        </authorList>
    </citation>
    <scope>NUCLEOTIDE SEQUENCE [LARGE SCALE GENOMIC DNA]</scope>
    <source>
        <strain evidence="2 3">NRRL62584</strain>
    </source>
</reference>
<proteinExistence type="predicted"/>